<comment type="caution">
    <text evidence="1">The sequence shown here is derived from an EMBL/GenBank/DDBJ whole genome shotgun (WGS) entry which is preliminary data.</text>
</comment>
<gene>
    <name evidence="1" type="ORF">GCM10023187_08330</name>
</gene>
<sequence length="65" mass="6790">MPKPNEKANKTPRAARPISPYHMAGCGFFAGSAAETGFDVDGEEMDRMGTLAFRGVGLAGFGLAI</sequence>
<keyword evidence="2" id="KW-1185">Reference proteome</keyword>
<dbReference type="EMBL" id="BAABHB010000001">
    <property type="protein sequence ID" value="GAA4398104.1"/>
    <property type="molecule type" value="Genomic_DNA"/>
</dbReference>
<dbReference type="Proteomes" id="UP001500936">
    <property type="component" value="Unassembled WGS sequence"/>
</dbReference>
<evidence type="ECO:0000313" key="1">
    <source>
        <dbReference type="EMBL" id="GAA4398104.1"/>
    </source>
</evidence>
<organism evidence="1 2">
    <name type="scientific">Nibrella viscosa</name>
    <dbReference type="NCBI Taxonomy" id="1084524"/>
    <lineage>
        <taxon>Bacteria</taxon>
        <taxon>Pseudomonadati</taxon>
        <taxon>Bacteroidota</taxon>
        <taxon>Cytophagia</taxon>
        <taxon>Cytophagales</taxon>
        <taxon>Spirosomataceae</taxon>
        <taxon>Nibrella</taxon>
    </lineage>
</organism>
<protein>
    <submittedName>
        <fullName evidence="1">Uncharacterized protein</fullName>
    </submittedName>
</protein>
<accession>A0ABP8JZR7</accession>
<name>A0ABP8JZR7_9BACT</name>
<reference evidence="2" key="1">
    <citation type="journal article" date="2019" name="Int. J. Syst. Evol. Microbiol.">
        <title>The Global Catalogue of Microorganisms (GCM) 10K type strain sequencing project: providing services to taxonomists for standard genome sequencing and annotation.</title>
        <authorList>
            <consortium name="The Broad Institute Genomics Platform"/>
            <consortium name="The Broad Institute Genome Sequencing Center for Infectious Disease"/>
            <person name="Wu L."/>
            <person name="Ma J."/>
        </authorList>
    </citation>
    <scope>NUCLEOTIDE SEQUENCE [LARGE SCALE GENOMIC DNA]</scope>
    <source>
        <strain evidence="2">JCM 17925</strain>
    </source>
</reference>
<evidence type="ECO:0000313" key="2">
    <source>
        <dbReference type="Proteomes" id="UP001500936"/>
    </source>
</evidence>
<proteinExistence type="predicted"/>